<dbReference type="InterPro" id="IPR002020">
    <property type="entry name" value="Citrate_synthase"/>
</dbReference>
<dbReference type="Proteomes" id="UP000006589">
    <property type="component" value="Chromosome"/>
</dbReference>
<dbReference type="PATRIC" id="fig|426355.14.peg.4937"/>
<dbReference type="CDD" id="cd06102">
    <property type="entry name" value="citrate_synt_like_2"/>
    <property type="match status" value="1"/>
</dbReference>
<dbReference type="HOGENOM" id="CLU_025068_1_0_5"/>
<feature type="compositionally biased region" description="Basic and acidic residues" evidence="5">
    <location>
        <begin position="371"/>
        <end position="385"/>
    </location>
</feature>
<evidence type="ECO:0000313" key="6">
    <source>
        <dbReference type="EMBL" id="ACB26827.1"/>
    </source>
</evidence>
<evidence type="ECO:0000256" key="1">
    <source>
        <dbReference type="ARBA" id="ARBA00004751"/>
    </source>
</evidence>
<dbReference type="eggNOG" id="COG0372">
    <property type="taxonomic scope" value="Bacteria"/>
</dbReference>
<dbReference type="InterPro" id="IPR036969">
    <property type="entry name" value="Citrate_synthase_sf"/>
</dbReference>
<dbReference type="GO" id="GO:0005975">
    <property type="term" value="P:carbohydrate metabolic process"/>
    <property type="evidence" value="ECO:0007669"/>
    <property type="project" value="TreeGrafter"/>
</dbReference>
<dbReference type="InterPro" id="IPR016143">
    <property type="entry name" value="Citrate_synth-like_sm_a-sub"/>
</dbReference>
<evidence type="ECO:0000256" key="4">
    <source>
        <dbReference type="ARBA" id="ARBA00022679"/>
    </source>
</evidence>
<dbReference type="PANTHER" id="PTHR11739:SF4">
    <property type="entry name" value="CITRATE SYNTHASE, PEROXISOMAL"/>
    <property type="match status" value="1"/>
</dbReference>
<dbReference type="AlphaFoldDB" id="B1LSV6"/>
<evidence type="ECO:0000313" key="7">
    <source>
        <dbReference type="Proteomes" id="UP000006589"/>
    </source>
</evidence>
<reference evidence="6 7" key="1">
    <citation type="submission" date="2008-03" db="EMBL/GenBank/DDBJ databases">
        <title>Complete sequence of chromosome of Methylobacterium radiotolerans JCM 2831.</title>
        <authorList>
            <consortium name="US DOE Joint Genome Institute"/>
            <person name="Copeland A."/>
            <person name="Lucas S."/>
            <person name="Lapidus A."/>
            <person name="Glavina del Rio T."/>
            <person name="Dalin E."/>
            <person name="Tice H."/>
            <person name="Bruce D."/>
            <person name="Goodwin L."/>
            <person name="Pitluck S."/>
            <person name="Kiss H."/>
            <person name="Brettin T."/>
            <person name="Detter J.C."/>
            <person name="Han C."/>
            <person name="Kuske C.R."/>
            <person name="Schmutz J."/>
            <person name="Larimer F."/>
            <person name="Land M."/>
            <person name="Hauser L."/>
            <person name="Kyrpides N."/>
            <person name="Mikhailova N."/>
            <person name="Marx C.J."/>
            <person name="Richardson P."/>
        </authorList>
    </citation>
    <scope>NUCLEOTIDE SEQUENCE [LARGE SCALE GENOMIC DNA]</scope>
    <source>
        <strain evidence="7">ATCC 27329 / DSM 1819 / JCM 2831 / NBRC 15690 / NCIMB 10815 / 0-1</strain>
    </source>
</reference>
<dbReference type="EC" id="2.3.3.16" evidence="3"/>
<accession>B1LSV6</accession>
<keyword evidence="4" id="KW-0808">Transferase</keyword>
<dbReference type="UniPathway" id="UPA00223">
    <property type="reaction ID" value="UER00717"/>
</dbReference>
<dbReference type="PRINTS" id="PR00143">
    <property type="entry name" value="CITRTSNTHASE"/>
</dbReference>
<dbReference type="SUPFAM" id="SSF48256">
    <property type="entry name" value="Citrate synthase"/>
    <property type="match status" value="1"/>
</dbReference>
<dbReference type="Gene3D" id="1.10.230.10">
    <property type="entry name" value="Cytochrome P450-Terp, domain 2"/>
    <property type="match status" value="1"/>
</dbReference>
<evidence type="ECO:0000256" key="5">
    <source>
        <dbReference type="SAM" id="MobiDB-lite"/>
    </source>
</evidence>
<comment type="similarity">
    <text evidence="2">Belongs to the citrate synthase family.</text>
</comment>
<dbReference type="Pfam" id="PF00285">
    <property type="entry name" value="Citrate_synt"/>
    <property type="match status" value="1"/>
</dbReference>
<dbReference type="InterPro" id="IPR016142">
    <property type="entry name" value="Citrate_synth-like_lrg_a-sub"/>
</dbReference>
<dbReference type="GO" id="GO:0006099">
    <property type="term" value="P:tricarboxylic acid cycle"/>
    <property type="evidence" value="ECO:0007669"/>
    <property type="project" value="UniProtKB-UniPathway"/>
</dbReference>
<comment type="pathway">
    <text evidence="1">Carbohydrate metabolism; tricarboxylic acid cycle; isocitrate from oxaloacetate: step 1/2.</text>
</comment>
<feature type="region of interest" description="Disordered" evidence="5">
    <location>
        <begin position="365"/>
        <end position="385"/>
    </location>
</feature>
<dbReference type="GO" id="GO:0036440">
    <property type="term" value="F:citrate synthase activity"/>
    <property type="evidence" value="ECO:0007669"/>
    <property type="project" value="UniProtKB-EC"/>
</dbReference>
<organism evidence="6 7">
    <name type="scientific">Methylobacterium radiotolerans (strain ATCC 27329 / DSM 1819 / JCM 2831 / NBRC 15690 / NCIMB 10815 / 0-1)</name>
    <dbReference type="NCBI Taxonomy" id="426355"/>
    <lineage>
        <taxon>Bacteria</taxon>
        <taxon>Pseudomonadati</taxon>
        <taxon>Pseudomonadota</taxon>
        <taxon>Alphaproteobacteria</taxon>
        <taxon>Hyphomicrobiales</taxon>
        <taxon>Methylobacteriaceae</taxon>
        <taxon>Methylobacterium</taxon>
    </lineage>
</organism>
<dbReference type="EMBL" id="CP001001">
    <property type="protein sequence ID" value="ACB26827.1"/>
    <property type="molecule type" value="Genomic_DNA"/>
</dbReference>
<evidence type="ECO:0000256" key="3">
    <source>
        <dbReference type="ARBA" id="ARBA00012972"/>
    </source>
</evidence>
<dbReference type="GO" id="GO:0005829">
    <property type="term" value="C:cytosol"/>
    <property type="evidence" value="ECO:0007669"/>
    <property type="project" value="TreeGrafter"/>
</dbReference>
<name>B1LSV6_METRJ</name>
<evidence type="ECO:0000256" key="2">
    <source>
        <dbReference type="ARBA" id="ARBA00010566"/>
    </source>
</evidence>
<gene>
    <name evidence="6" type="ordered locus">Mrad2831_4867</name>
</gene>
<dbReference type="STRING" id="426355.Mrad2831_4867"/>
<dbReference type="Gene3D" id="1.10.580.10">
    <property type="entry name" value="Citrate Synthase, domain 1"/>
    <property type="match status" value="1"/>
</dbReference>
<dbReference type="KEGG" id="mrd:Mrad2831_4867"/>
<dbReference type="PANTHER" id="PTHR11739">
    <property type="entry name" value="CITRATE SYNTHASE"/>
    <property type="match status" value="1"/>
</dbReference>
<sequence length="385" mass="40010">MIHLINMTDWLDRAEALDALGIRAQTLYAYVSRGLIEARRAPGGRRSQYRAADVAALADRRGRSRASAAIAAGAMAWGEPSVVTAISTVHRGSLIYRGRDAVAFARDASLEATADLLWDSPEPTLFDVPAGAAATPFLALAGLLQDAEAALGRGHHRLCRDARRAVAHLAGACGIPEGRAPLHQGLARLWSLDAATADRVRQALVLLADHELNASTFATRVAASTGAPIAACLMAGLSALSGPRHGGAAAAVLRLVDEAAATGPRAAVRACLDRGGALPGFGHPLYPEGDVRAAALGAVLPADPLLDAVRDCAAEATGARPNIDFALTALVRTAGLPRSAPFTIFLLGRSLGWAAHAMEQGRQGSLIRPRARYEGRRGPADRAGS</sequence>
<protein>
    <recommendedName>
        <fullName evidence="3">citrate synthase (unknown stereospecificity)</fullName>
        <ecNumber evidence="3">2.3.3.16</ecNumber>
    </recommendedName>
</protein>
<proteinExistence type="inferred from homology"/>